<accession>A0A5B9GKZ3</accession>
<proteinExistence type="predicted"/>
<name>A0A5B9GKZ3_9PROT</name>
<dbReference type="RefSeq" id="WP_128106464.1">
    <property type="nucleotide sequence ID" value="NZ_CP042810.1"/>
</dbReference>
<geneLocation type="plasmid" evidence="1 2">
    <name>unnamed2</name>
</geneLocation>
<dbReference type="AlphaFoldDB" id="A0A5B9GKZ3"/>
<gene>
    <name evidence="1" type="ORF">EOV40_014615</name>
</gene>
<evidence type="ECO:0000313" key="2">
    <source>
        <dbReference type="Proteomes" id="UP000287027"/>
    </source>
</evidence>
<protein>
    <submittedName>
        <fullName evidence="1">Uncharacterized protein</fullName>
    </submittedName>
</protein>
<sequence length="101" mass="11786">MVQALLHIVGLRSEPPHPLQTVLNEKEQAALEQFKKTHDTKFSAKADRAKLDGWHSSRFGRLVDARAKRIQQWNKLHRPEKGRARQEIERLFSSLTMKLTF</sequence>
<dbReference type="EMBL" id="CP042810">
    <property type="protein sequence ID" value="QEE86931.1"/>
    <property type="molecule type" value="Genomic_DNA"/>
</dbReference>
<keyword evidence="2" id="KW-1185">Reference proteome</keyword>
<keyword evidence="1" id="KW-0614">Plasmid</keyword>
<evidence type="ECO:0000313" key="1">
    <source>
        <dbReference type="EMBL" id="QEE86931.1"/>
    </source>
</evidence>
<reference evidence="1 2" key="1">
    <citation type="submission" date="2019-08" db="EMBL/GenBank/DDBJ databases">
        <title>Acetobacter oryzioeni sp. nov., isolated from Korean rice wine vinegar.</title>
        <authorList>
            <person name="Baek J.H."/>
            <person name="Kim K.H."/>
            <person name="Jeon C.O."/>
            <person name="Han D.M."/>
        </authorList>
    </citation>
    <scope>NUCLEOTIDE SEQUENCE [LARGE SCALE GENOMIC DNA]</scope>
    <source>
        <strain evidence="1 2">B6</strain>
        <plasmid evidence="1 2">unnamed2</plasmid>
    </source>
</reference>
<dbReference type="Proteomes" id="UP000287027">
    <property type="component" value="Plasmid unnamed2"/>
</dbReference>
<organism evidence="1 2">
    <name type="scientific">Acetobacter oryzoeni</name>
    <dbReference type="NCBI Taxonomy" id="2500548"/>
    <lineage>
        <taxon>Bacteria</taxon>
        <taxon>Pseudomonadati</taxon>
        <taxon>Pseudomonadota</taxon>
        <taxon>Alphaproteobacteria</taxon>
        <taxon>Acetobacterales</taxon>
        <taxon>Acetobacteraceae</taxon>
        <taxon>Acetobacter</taxon>
    </lineage>
</organism>
<dbReference type="KEGG" id="aoy:EOV40_014615"/>